<protein>
    <submittedName>
        <fullName evidence="2">Uncharacterized protein</fullName>
    </submittedName>
</protein>
<feature type="chain" id="PRO_5045305554" evidence="1">
    <location>
        <begin position="21"/>
        <end position="559"/>
    </location>
</feature>
<dbReference type="RefSeq" id="WP_114705589.1">
    <property type="nucleotide sequence ID" value="NZ_QDKL01000001.1"/>
</dbReference>
<feature type="signal peptide" evidence="1">
    <location>
        <begin position="1"/>
        <end position="20"/>
    </location>
</feature>
<evidence type="ECO:0000313" key="3">
    <source>
        <dbReference type="Proteomes" id="UP000443582"/>
    </source>
</evidence>
<evidence type="ECO:0000313" key="2">
    <source>
        <dbReference type="EMBL" id="RZF22645.1"/>
    </source>
</evidence>
<organism evidence="2 3">
    <name type="scientific">Halobacteriovorax vibrionivorans</name>
    <dbReference type="NCBI Taxonomy" id="2152716"/>
    <lineage>
        <taxon>Bacteria</taxon>
        <taxon>Pseudomonadati</taxon>
        <taxon>Bdellovibrionota</taxon>
        <taxon>Bacteriovoracia</taxon>
        <taxon>Bacteriovoracales</taxon>
        <taxon>Halobacteriovoraceae</taxon>
        <taxon>Halobacteriovorax</taxon>
    </lineage>
</organism>
<comment type="caution">
    <text evidence="2">The sequence shown here is derived from an EMBL/GenBank/DDBJ whole genome shotgun (WGS) entry which is preliminary data.</text>
</comment>
<evidence type="ECO:0000256" key="1">
    <source>
        <dbReference type="SAM" id="SignalP"/>
    </source>
</evidence>
<keyword evidence="1" id="KW-0732">Signal</keyword>
<name>A0ABY0II74_9BACT</name>
<sequence length="559" mass="67049">MLKLYKYSISILFLVSTIFAKGPSDSEVIKNYLSLHRAQYKATCNMQVYNKSKKLYKDFLGDGIFIPFKLDGQLDDDAISEHLPLMKKKREWIANIKKRLSKMRSFRKVLARNREIKSQFEKAMQHNYHYRYAKTLDEKSTLAIKSKVEIKKFLKDFERYLGSLYFFQSFKFPVDHLHLRSEYDKYKDIETPEGKAKSNSTYLLRKIVEDGSVDSKRGRSDLSLRSLIDSVYLRIIGFDEPFLTEDLRYDISDLIDRLDRVLRRGHKKTYKRIKYWEKKIIERENYYVDLLKKSKTKSDILKKIFEDKSKARYALSHYVYDKSALVYKFWKKQKEIYRKLYALETILIHEVGRLDDSYGSERRDVAKVVINRVDNPEYNTIEPNEPFFDALIENGVSKTKQYPWLNVLFKRGQFSFTYFFIPASKGIFCPDQSRSARKLRAKNLKMVLEELRRPDEDFKATRYFSRASMLGRIDMSSLWDEYESMPERTGPLIHDTKRLNTLLKRKNLDFLYEFKDVEGDSYDVYKYKNKVYVHSVKQDKFYKYRNPHYFKYFVKKSDY</sequence>
<dbReference type="Proteomes" id="UP000443582">
    <property type="component" value="Unassembled WGS sequence"/>
</dbReference>
<dbReference type="EMBL" id="QDKL01000001">
    <property type="protein sequence ID" value="RZF22645.1"/>
    <property type="molecule type" value="Genomic_DNA"/>
</dbReference>
<proteinExistence type="predicted"/>
<accession>A0ABY0II74</accession>
<gene>
    <name evidence="2" type="ORF">DAY19_02405</name>
</gene>
<reference evidence="3" key="1">
    <citation type="journal article" date="2019" name="Int. J. Syst. Evol. Microbiol.">
        <title>Halobacteriovorax valvorus sp. nov., a novel prokaryotic predator isolated from coastal seawater of China.</title>
        <authorList>
            <person name="Chen M.-X."/>
        </authorList>
    </citation>
    <scope>NUCLEOTIDE SEQUENCE [LARGE SCALE GENOMIC DNA]</scope>
    <source>
        <strain evidence="3">BL9</strain>
    </source>
</reference>
<keyword evidence="3" id="KW-1185">Reference proteome</keyword>